<reference evidence="4" key="1">
    <citation type="submission" date="2017-09" db="EMBL/GenBank/DDBJ databases">
        <title>Depth-based differentiation of microbial function through sediment-hosted aquifers and enrichment of novel symbionts in the deep terrestrial subsurface.</title>
        <authorList>
            <person name="Probst A.J."/>
            <person name="Ladd B."/>
            <person name="Jarett J.K."/>
            <person name="Geller-Mcgrath D.E."/>
            <person name="Sieber C.M.K."/>
            <person name="Emerson J.B."/>
            <person name="Anantharaman K."/>
            <person name="Thomas B.C."/>
            <person name="Malmstrom R."/>
            <person name="Stieglmeier M."/>
            <person name="Klingl A."/>
            <person name="Woyke T."/>
            <person name="Ryan C.M."/>
            <person name="Banfield J.F."/>
        </authorList>
    </citation>
    <scope>NUCLEOTIDE SEQUENCE [LARGE SCALE GENOMIC DNA]</scope>
</reference>
<evidence type="ECO:0000259" key="2">
    <source>
        <dbReference type="Pfam" id="PF13280"/>
    </source>
</evidence>
<dbReference type="Pfam" id="PF05970">
    <property type="entry name" value="PIF1"/>
    <property type="match status" value="1"/>
</dbReference>
<dbReference type="PROSITE" id="PS52050">
    <property type="entry name" value="WYL"/>
    <property type="match status" value="1"/>
</dbReference>
<protein>
    <submittedName>
        <fullName evidence="3">AAA family ATPase</fullName>
    </submittedName>
</protein>
<dbReference type="GO" id="GO:0006281">
    <property type="term" value="P:DNA repair"/>
    <property type="evidence" value="ECO:0007669"/>
    <property type="project" value="InterPro"/>
</dbReference>
<name>A0A2H0TY91_9BACT</name>
<feature type="domain" description="DNA helicase Pif1-like DEAD-box helicase" evidence="1">
    <location>
        <begin position="18"/>
        <end position="219"/>
    </location>
</feature>
<evidence type="ECO:0000313" key="3">
    <source>
        <dbReference type="EMBL" id="PIR78190.1"/>
    </source>
</evidence>
<dbReference type="EMBL" id="PFBU01000058">
    <property type="protein sequence ID" value="PIR78190.1"/>
    <property type="molecule type" value="Genomic_DNA"/>
</dbReference>
<dbReference type="InterPro" id="IPR027417">
    <property type="entry name" value="P-loop_NTPase"/>
</dbReference>
<comment type="caution">
    <text evidence="3">The sequence shown here is derived from an EMBL/GenBank/DDBJ whole genome shotgun (WGS) entry which is preliminary data.</text>
</comment>
<dbReference type="FunFam" id="3.40.50.300:FF:001498">
    <property type="entry name" value="ATP-dependent DNA helicase"/>
    <property type="match status" value="1"/>
</dbReference>
<dbReference type="PANTHER" id="PTHR47642">
    <property type="entry name" value="ATP-DEPENDENT DNA HELICASE"/>
    <property type="match status" value="1"/>
</dbReference>
<sequence length="530" mass="61184">MNKKEVLDFNQKFQYAYETMENSDKNVFVTGRAGTGKSTLLKYFWENTKKKIVVLAPTGVAAVNIGGQTIHSFFRFSPAVTRQSVEKISGEKSVIYKKLDAIVIDEISMVRADLFDCIDAFMRKNGKDKNKPFGGAQMIFFGDLYQLPPVVTGDEKKMFVEYYDSPYFFSADVFRSQQGDLFDETQKFEMIFIELDKIYRQSDEVFIALLNSIRNNTIQEKSIRHLNTRLNSSFEDEENLFITLTTTNAMADGINEKELKKIKGKEYIFRGKINGRFDEKFLPTDKELHVKIGAQIMLLNNDKQGRWINGTLAVVQDIFKDEDSGQPVLEVILQNGEVDYVTAHTWDMYSFKYDKNTRLVNSDVIGSFTQYPFRLAWAVTIHKSQGKTFDKVIVDIGRGTFSPGQLYVALSRCTSFEGLVLKREIKKHHVWTDWKVVKFVTSFQYSQADKTMSYEEKLQKIEEAIDNGQKINILYLKSDDSKSQRVLVPHLIGEMEFMGKTYTGLEAYCELRQETRVFRIDRILELNVVD</sequence>
<accession>A0A2H0TY91</accession>
<dbReference type="Gene3D" id="3.40.50.300">
    <property type="entry name" value="P-loop containing nucleotide triphosphate hydrolases"/>
    <property type="match status" value="2"/>
</dbReference>
<gene>
    <name evidence="3" type="ORF">COU28_03005</name>
</gene>
<feature type="domain" description="WYL" evidence="2">
    <location>
        <begin position="457"/>
        <end position="527"/>
    </location>
</feature>
<organism evidence="3 4">
    <name type="scientific">Candidatus Magasanikbacteria bacterium CG10_big_fil_rev_8_21_14_0_10_36_16</name>
    <dbReference type="NCBI Taxonomy" id="1974645"/>
    <lineage>
        <taxon>Bacteria</taxon>
        <taxon>Candidatus Magasanikiibacteriota</taxon>
    </lineage>
</organism>
<dbReference type="InterPro" id="IPR051055">
    <property type="entry name" value="PIF1_helicase"/>
</dbReference>
<dbReference type="GO" id="GO:0000723">
    <property type="term" value="P:telomere maintenance"/>
    <property type="evidence" value="ECO:0007669"/>
    <property type="project" value="InterPro"/>
</dbReference>
<dbReference type="SUPFAM" id="SSF52540">
    <property type="entry name" value="P-loop containing nucleoside triphosphate hydrolases"/>
    <property type="match status" value="2"/>
</dbReference>
<proteinExistence type="predicted"/>
<dbReference type="InterPro" id="IPR010285">
    <property type="entry name" value="DNA_helicase_pif1-like_DEAD"/>
</dbReference>
<dbReference type="Proteomes" id="UP000230852">
    <property type="component" value="Unassembled WGS sequence"/>
</dbReference>
<dbReference type="GO" id="GO:0003678">
    <property type="term" value="F:DNA helicase activity"/>
    <property type="evidence" value="ECO:0007669"/>
    <property type="project" value="InterPro"/>
</dbReference>
<dbReference type="AlphaFoldDB" id="A0A2H0TY91"/>
<evidence type="ECO:0000313" key="4">
    <source>
        <dbReference type="Proteomes" id="UP000230852"/>
    </source>
</evidence>
<dbReference type="InterPro" id="IPR026881">
    <property type="entry name" value="WYL_dom"/>
</dbReference>
<dbReference type="Pfam" id="PF13280">
    <property type="entry name" value="WYL"/>
    <property type="match status" value="1"/>
</dbReference>
<dbReference type="CDD" id="cd18809">
    <property type="entry name" value="SF1_C_RecD"/>
    <property type="match status" value="1"/>
</dbReference>
<evidence type="ECO:0000259" key="1">
    <source>
        <dbReference type="Pfam" id="PF05970"/>
    </source>
</evidence>